<dbReference type="PANTHER" id="PTHR38588:SF1">
    <property type="entry name" value="BLL0334 PROTEIN"/>
    <property type="match status" value="1"/>
</dbReference>
<reference evidence="2 3" key="1">
    <citation type="journal article" date="2010" name="Stand. Genomic Sci.">
        <title>Complete genome sequence of Thermaerobacter marianensis type strain (7p75a).</title>
        <authorList>
            <person name="Han C."/>
            <person name="Gu W."/>
            <person name="Zhang X."/>
            <person name="Lapidus A."/>
            <person name="Nolan M."/>
            <person name="Copeland A."/>
            <person name="Lucas S."/>
            <person name="Del Rio T.G."/>
            <person name="Tice H."/>
            <person name="Cheng J.F."/>
            <person name="Tapia R."/>
            <person name="Goodwin L."/>
            <person name="Pitluck S."/>
            <person name="Pagani I."/>
            <person name="Ivanova N."/>
            <person name="Mavromatis K."/>
            <person name="Mikhailova N."/>
            <person name="Pati A."/>
            <person name="Chen A."/>
            <person name="Palaniappan K."/>
            <person name="Land M."/>
            <person name="Hauser L."/>
            <person name="Chang Y.J."/>
            <person name="Jeffries C.D."/>
            <person name="Schneider S."/>
            <person name="Rohde M."/>
            <person name="Goker M."/>
            <person name="Pukall R."/>
            <person name="Woyke T."/>
            <person name="Bristow J."/>
            <person name="Eisen J.A."/>
            <person name="Markowitz V."/>
            <person name="Hugenholtz P."/>
            <person name="Kyrpides N.C."/>
            <person name="Klenk H.P."/>
            <person name="Detter J.C."/>
        </authorList>
    </citation>
    <scope>NUCLEOTIDE SEQUENCE [LARGE SCALE GENOMIC DNA]</scope>
    <source>
        <strain evidence="3">ATCC 700841 / DSM 12885 / JCM 10246 / 7p75a</strain>
    </source>
</reference>
<dbReference type="eggNOG" id="COG3427">
    <property type="taxonomic scope" value="Bacteria"/>
</dbReference>
<dbReference type="KEGG" id="tmr:Tmar_1489"/>
<accession>E6SGF0</accession>
<keyword evidence="3" id="KW-1185">Reference proteome</keyword>
<dbReference type="HOGENOM" id="CLU_046420_1_1_9"/>
<dbReference type="Gene3D" id="3.30.530.20">
    <property type="match status" value="1"/>
</dbReference>
<dbReference type="SUPFAM" id="SSF55961">
    <property type="entry name" value="Bet v1-like"/>
    <property type="match status" value="1"/>
</dbReference>
<dbReference type="InterPro" id="IPR010419">
    <property type="entry name" value="CO_DH_gsu"/>
</dbReference>
<feature type="region of interest" description="Disordered" evidence="1">
    <location>
        <begin position="145"/>
        <end position="164"/>
    </location>
</feature>
<sequence>MHLHYDGELTIAAPQEKVWEFINDPARVGPCLPDLQQLDIKDERHFDAVVRIGVGPVRGRFRMEVELQPEEAPRRGGLRLRGSGMGSGLQLQARIELEPAGDGTTRFRWEADADVSGPLATVGGRLLDNQARKVTEQLFASIRASLENGARTGPAGSSAASEGA</sequence>
<dbReference type="STRING" id="644966.Tmar_1489"/>
<dbReference type="EMBL" id="CP002344">
    <property type="protein sequence ID" value="ADU51602.1"/>
    <property type="molecule type" value="Genomic_DNA"/>
</dbReference>
<evidence type="ECO:0000313" key="2">
    <source>
        <dbReference type="EMBL" id="ADU51602.1"/>
    </source>
</evidence>
<gene>
    <name evidence="2" type="ordered locus">Tmar_1489</name>
</gene>
<dbReference type="CDD" id="cd05018">
    <property type="entry name" value="CoxG"/>
    <property type="match status" value="1"/>
</dbReference>
<dbReference type="InterPro" id="IPR023393">
    <property type="entry name" value="START-like_dom_sf"/>
</dbReference>
<protein>
    <submittedName>
        <fullName evidence="2">Carbon monoxide dehydrogenase subunit G</fullName>
    </submittedName>
</protein>
<feature type="compositionally biased region" description="Low complexity" evidence="1">
    <location>
        <begin position="153"/>
        <end position="164"/>
    </location>
</feature>
<evidence type="ECO:0000256" key="1">
    <source>
        <dbReference type="SAM" id="MobiDB-lite"/>
    </source>
</evidence>
<dbReference type="OrthoDB" id="2374625at2"/>
<proteinExistence type="predicted"/>
<organism evidence="2 3">
    <name type="scientific">Thermaerobacter marianensis (strain ATCC 700841 / DSM 12885 / JCM 10246 / 7p75a)</name>
    <dbReference type="NCBI Taxonomy" id="644966"/>
    <lineage>
        <taxon>Bacteria</taxon>
        <taxon>Bacillati</taxon>
        <taxon>Bacillota</taxon>
        <taxon>Clostridia</taxon>
        <taxon>Eubacteriales</taxon>
        <taxon>Clostridiales Family XVII. Incertae Sedis</taxon>
        <taxon>Thermaerobacter</taxon>
    </lineage>
</organism>
<dbReference type="PANTHER" id="PTHR38588">
    <property type="entry name" value="BLL0334 PROTEIN"/>
    <property type="match status" value="1"/>
</dbReference>
<dbReference type="Pfam" id="PF06240">
    <property type="entry name" value="COXG"/>
    <property type="match status" value="1"/>
</dbReference>
<evidence type="ECO:0000313" key="3">
    <source>
        <dbReference type="Proteomes" id="UP000008915"/>
    </source>
</evidence>
<dbReference type="Proteomes" id="UP000008915">
    <property type="component" value="Chromosome"/>
</dbReference>
<name>E6SGF0_THEM7</name>
<dbReference type="AlphaFoldDB" id="E6SGF0"/>
<dbReference type="RefSeq" id="WP_013495906.1">
    <property type="nucleotide sequence ID" value="NC_014831.1"/>
</dbReference>
<reference evidence="3" key="2">
    <citation type="journal article" date="2010" name="Stand. Genomic Sci.">
        <title>Complete genome sequence of Thermaerobacter marianensis type strain (7p75aT).</title>
        <authorList>
            <person name="Han C."/>
            <person name="Gu W."/>
            <person name="Zhang X."/>
            <person name="Lapidus A."/>
            <person name="Nolan M."/>
            <person name="Copeland A."/>
            <person name="Lucas S."/>
            <person name="Glavina Del Rio T."/>
            <person name="Tice H."/>
            <person name="Cheng J."/>
            <person name="Tapia R."/>
            <person name="Goodwin L."/>
            <person name="Pitluck S."/>
            <person name="Pagani I."/>
            <person name="Ivanova N."/>
            <person name="Mavromatis K."/>
            <person name="Mikhailova N."/>
            <person name="Pati A."/>
            <person name="Chen A."/>
            <person name="Palaniappan K."/>
            <person name="Land M."/>
            <person name="Hauser L."/>
            <person name="Chang Y."/>
            <person name="Jeffries C."/>
            <person name="Schneider S."/>
            <person name="Rohde M."/>
            <person name="Goker M."/>
            <person name="Pukall R."/>
            <person name="Woyke T."/>
            <person name="Bristow J."/>
            <person name="Eisen J."/>
            <person name="Markowitz V."/>
            <person name="Hugenholtz P."/>
            <person name="Kyrpides N."/>
            <person name="Klenk H."/>
            <person name="Detter J."/>
        </authorList>
    </citation>
    <scope>NUCLEOTIDE SEQUENCE [LARGE SCALE GENOMIC DNA]</scope>
    <source>
        <strain evidence="3">ATCC 700841 / DSM 12885 / JCM 10246 / 7p75a</strain>
    </source>
</reference>